<feature type="domain" description="AAA+ ATPase" evidence="9">
    <location>
        <begin position="259"/>
        <end position="453"/>
    </location>
</feature>
<comment type="cofactor">
    <cofactor evidence="1">
        <name>Zn(2+)</name>
        <dbReference type="ChEBI" id="CHEBI:29105"/>
    </cofactor>
</comment>
<dbReference type="SMART" id="SM00382">
    <property type="entry name" value="AAA"/>
    <property type="match status" value="1"/>
</dbReference>
<dbReference type="SUPFAM" id="SSF52540">
    <property type="entry name" value="P-loop containing nucleoside triphosphate hydrolases"/>
    <property type="match status" value="1"/>
</dbReference>
<dbReference type="GO" id="GO:0005886">
    <property type="term" value="C:plasma membrane"/>
    <property type="evidence" value="ECO:0007669"/>
    <property type="project" value="TreeGrafter"/>
</dbReference>
<keyword evidence="7" id="KW-0547">Nucleotide-binding</keyword>
<keyword evidence="7" id="KW-0067">ATP-binding</keyword>
<dbReference type="EMBL" id="BLLK01000022">
    <property type="protein sequence ID" value="GFH45632.1"/>
    <property type="molecule type" value="Genomic_DNA"/>
</dbReference>
<dbReference type="InterPro" id="IPR027417">
    <property type="entry name" value="P-loop_NTPase"/>
</dbReference>
<evidence type="ECO:0000259" key="9">
    <source>
        <dbReference type="SMART" id="SM00382"/>
    </source>
</evidence>
<keyword evidence="8" id="KW-0472">Membrane</keyword>
<keyword evidence="11" id="KW-1185">Reference proteome</keyword>
<dbReference type="GO" id="GO:0008237">
    <property type="term" value="F:metallopeptidase activity"/>
    <property type="evidence" value="ECO:0007669"/>
    <property type="project" value="UniProtKB-KW"/>
</dbReference>
<evidence type="ECO:0000256" key="8">
    <source>
        <dbReference type="SAM" id="Phobius"/>
    </source>
</evidence>
<dbReference type="Gene3D" id="1.10.8.60">
    <property type="match status" value="1"/>
</dbReference>
<evidence type="ECO:0000256" key="6">
    <source>
        <dbReference type="ARBA" id="ARBA00023049"/>
    </source>
</evidence>
<keyword evidence="5" id="KW-0862">Zinc</keyword>
<dbReference type="InterPro" id="IPR003593">
    <property type="entry name" value="AAA+_ATPase"/>
</dbReference>
<keyword evidence="8" id="KW-1133">Transmembrane helix</keyword>
<evidence type="ECO:0000256" key="7">
    <source>
        <dbReference type="RuleBase" id="RU003651"/>
    </source>
</evidence>
<keyword evidence="6" id="KW-0482">Metalloprotease</keyword>
<dbReference type="Pfam" id="PF17862">
    <property type="entry name" value="AAA_lid_3"/>
    <property type="match status" value="1"/>
</dbReference>
<dbReference type="PROSITE" id="PS00674">
    <property type="entry name" value="AAA"/>
    <property type="match status" value="1"/>
</dbReference>
<comment type="similarity">
    <text evidence="2">In the C-terminal section; belongs to the peptidase M41 family.</text>
</comment>
<dbReference type="GO" id="GO:0046872">
    <property type="term" value="F:metal ion binding"/>
    <property type="evidence" value="ECO:0007669"/>
    <property type="project" value="UniProtKB-KW"/>
</dbReference>
<dbReference type="Pfam" id="PF00004">
    <property type="entry name" value="AAA"/>
    <property type="match status" value="2"/>
</dbReference>
<evidence type="ECO:0000313" key="11">
    <source>
        <dbReference type="Proteomes" id="UP001054902"/>
    </source>
</evidence>
<dbReference type="GO" id="GO:0004176">
    <property type="term" value="F:ATP-dependent peptidase activity"/>
    <property type="evidence" value="ECO:0007669"/>
    <property type="project" value="TreeGrafter"/>
</dbReference>
<dbReference type="PANTHER" id="PTHR23076:SF97">
    <property type="entry name" value="ATP-DEPENDENT ZINC METALLOPROTEASE YME1L1"/>
    <property type="match status" value="1"/>
</dbReference>
<keyword evidence="4" id="KW-0479">Metal-binding</keyword>
<keyword evidence="8" id="KW-0812">Transmembrane</keyword>
<name>A0AAD3H021_9STRA</name>
<evidence type="ECO:0000256" key="1">
    <source>
        <dbReference type="ARBA" id="ARBA00001947"/>
    </source>
</evidence>
<dbReference type="Proteomes" id="UP001054902">
    <property type="component" value="Unassembled WGS sequence"/>
</dbReference>
<evidence type="ECO:0000256" key="2">
    <source>
        <dbReference type="ARBA" id="ARBA00010044"/>
    </source>
</evidence>
<evidence type="ECO:0000256" key="4">
    <source>
        <dbReference type="ARBA" id="ARBA00022723"/>
    </source>
</evidence>
<evidence type="ECO:0000256" key="3">
    <source>
        <dbReference type="ARBA" id="ARBA00010550"/>
    </source>
</evidence>
<comment type="similarity">
    <text evidence="3">In the N-terminal section; belongs to the AAA ATPase family.</text>
</comment>
<dbReference type="AlphaFoldDB" id="A0AAD3H021"/>
<organism evidence="10 11">
    <name type="scientific">Chaetoceros tenuissimus</name>
    <dbReference type="NCBI Taxonomy" id="426638"/>
    <lineage>
        <taxon>Eukaryota</taxon>
        <taxon>Sar</taxon>
        <taxon>Stramenopiles</taxon>
        <taxon>Ochrophyta</taxon>
        <taxon>Bacillariophyta</taxon>
        <taxon>Coscinodiscophyceae</taxon>
        <taxon>Chaetocerotophycidae</taxon>
        <taxon>Chaetocerotales</taxon>
        <taxon>Chaetocerotaceae</taxon>
        <taxon>Chaetoceros</taxon>
    </lineage>
</organism>
<gene>
    <name evidence="10" type="ORF">CTEN210_02106</name>
</gene>
<comment type="similarity">
    <text evidence="7">Belongs to the AAA ATPase family.</text>
</comment>
<dbReference type="PANTHER" id="PTHR23076">
    <property type="entry name" value="METALLOPROTEASE M41 FTSH"/>
    <property type="match status" value="1"/>
</dbReference>
<feature type="transmembrane region" description="Helical" evidence="8">
    <location>
        <begin position="176"/>
        <end position="196"/>
    </location>
</feature>
<dbReference type="GO" id="GO:0016887">
    <property type="term" value="F:ATP hydrolysis activity"/>
    <property type="evidence" value="ECO:0007669"/>
    <property type="project" value="InterPro"/>
</dbReference>
<feature type="transmembrane region" description="Helical" evidence="8">
    <location>
        <begin position="48"/>
        <end position="65"/>
    </location>
</feature>
<evidence type="ECO:0000313" key="10">
    <source>
        <dbReference type="EMBL" id="GFH45632.1"/>
    </source>
</evidence>
<dbReference type="GO" id="GO:0030163">
    <property type="term" value="P:protein catabolic process"/>
    <property type="evidence" value="ECO:0007669"/>
    <property type="project" value="TreeGrafter"/>
</dbReference>
<keyword evidence="6" id="KW-0378">Hydrolase</keyword>
<dbReference type="FunFam" id="1.10.8.60:FF:000001">
    <property type="entry name" value="ATP-dependent zinc metalloprotease FtsH"/>
    <property type="match status" value="1"/>
</dbReference>
<dbReference type="GO" id="GO:0006508">
    <property type="term" value="P:proteolysis"/>
    <property type="evidence" value="ECO:0007669"/>
    <property type="project" value="TreeGrafter"/>
</dbReference>
<evidence type="ECO:0000256" key="5">
    <source>
        <dbReference type="ARBA" id="ARBA00022833"/>
    </source>
</evidence>
<dbReference type="GO" id="GO:0005524">
    <property type="term" value="F:ATP binding"/>
    <property type="evidence" value="ECO:0007669"/>
    <property type="project" value="UniProtKB-KW"/>
</dbReference>
<sequence>MGPNVNDRGSDEGTLFYEIRSFFIANKDLKLDENDTDTEKKFVRRNRVRNGTIFFIFLICFRYWSRKGNRRGISFGKLLPLALLGSTKSQKKVLDNRYAVETPISVLLSSAKRGSVFRAAMNSSYIIYELKGGEQAKPMLKKSLLPSNNPSFASDIAKTLTENGCLDLATIPDPLLTRMLPILLTLSPFIYLILLYRMMKNLHKGGDSDFKSTSSDDMFGNEKRVTFEDVAGIENQIELEEVVAYLKDPRPFQKLGATPPNGILLYGPSGCGKTLLAKAVAGEADADYFVGCSGSDFCEIFVGQGSKRVRELFSNARSQAAMRWQLKYGDGKLVQTKRLVHYTKTLLGLGSRIPFRTGSVENPSNMRPPTAVLFIDEIDSVARARDVSLSGFNNDEREQTLNALLTEMDGFQEIGNQRVNVIVIAATNRLAVLDPAITRPGRFDRHVEVLPPNEEGRYQILKIHARKIKLDESVDLKMFALDEMSDGFTGADIQNVINEAALFAVRERKQCVQNSHLMMATKRIQSMKYI</sequence>
<proteinExistence type="inferred from homology"/>
<dbReference type="InterPro" id="IPR041569">
    <property type="entry name" value="AAA_lid_3"/>
</dbReference>
<reference evidence="10 11" key="1">
    <citation type="journal article" date="2021" name="Sci. Rep.">
        <title>The genome of the diatom Chaetoceros tenuissimus carries an ancient integrated fragment of an extant virus.</title>
        <authorList>
            <person name="Hongo Y."/>
            <person name="Kimura K."/>
            <person name="Takaki Y."/>
            <person name="Yoshida Y."/>
            <person name="Baba S."/>
            <person name="Kobayashi G."/>
            <person name="Nagasaki K."/>
            <person name="Hano T."/>
            <person name="Tomaru Y."/>
        </authorList>
    </citation>
    <scope>NUCLEOTIDE SEQUENCE [LARGE SCALE GENOMIC DNA]</scope>
    <source>
        <strain evidence="10 11">NIES-3715</strain>
    </source>
</reference>
<accession>A0AAD3H021</accession>
<dbReference type="InterPro" id="IPR003959">
    <property type="entry name" value="ATPase_AAA_core"/>
</dbReference>
<comment type="caution">
    <text evidence="10">The sequence shown here is derived from an EMBL/GenBank/DDBJ whole genome shotgun (WGS) entry which is preliminary data.</text>
</comment>
<dbReference type="InterPro" id="IPR003960">
    <property type="entry name" value="ATPase_AAA_CS"/>
</dbReference>
<protein>
    <recommendedName>
        <fullName evidence="9">AAA+ ATPase domain-containing protein</fullName>
    </recommendedName>
</protein>
<keyword evidence="6" id="KW-0645">Protease</keyword>
<dbReference type="Gene3D" id="3.40.50.300">
    <property type="entry name" value="P-loop containing nucleotide triphosphate hydrolases"/>
    <property type="match status" value="1"/>
</dbReference>